<dbReference type="OMA" id="AETEMHY"/>
<dbReference type="HOGENOM" id="CLU_1716526_0_0_1"/>
<evidence type="ECO:0000313" key="6">
    <source>
        <dbReference type="Proteomes" id="UP000026915"/>
    </source>
</evidence>
<proteinExistence type="inferred from homology"/>
<accession>A0A061FSU9</accession>
<dbReference type="STRING" id="3641.A0A061FSU9"/>
<evidence type="ECO:0000256" key="2">
    <source>
        <dbReference type="ARBA" id="ARBA00022614"/>
    </source>
</evidence>
<dbReference type="PANTHER" id="PTHR48062:SF21">
    <property type="entry name" value="RECEPTOR-LIKE PROTEIN 12"/>
    <property type="match status" value="1"/>
</dbReference>
<dbReference type="InterPro" id="IPR032675">
    <property type="entry name" value="LRR_dom_sf"/>
</dbReference>
<sequence length="153" mass="17286">MSMAVEQTSLGINFLQNFGAMPSLKKIDLSSSGLSGTLPTESFCQLKHLEYLDISENNLKGNLPECFSNLTSLEILDLSSNQFSGNISCLRNLTSLQEFYLSNNNFEIPSSLRPFFNLSKLKCIYADNNTIYAETEMHYFPPRFHFNQISLSC</sequence>
<dbReference type="PROSITE" id="PS51450">
    <property type="entry name" value="LRR"/>
    <property type="match status" value="1"/>
</dbReference>
<keyword evidence="6" id="KW-1185">Reference proteome</keyword>
<keyword evidence="3" id="KW-0677">Repeat</keyword>
<dbReference type="SUPFAM" id="SSF52058">
    <property type="entry name" value="L domain-like"/>
    <property type="match status" value="1"/>
</dbReference>
<gene>
    <name evidence="5" type="ORF">TCM_045087</name>
</gene>
<keyword evidence="5" id="KW-0418">Kinase</keyword>
<dbReference type="Pfam" id="PF00560">
    <property type="entry name" value="LRR_1"/>
    <property type="match status" value="1"/>
</dbReference>
<dbReference type="Gramene" id="EOY19762">
    <property type="protein sequence ID" value="EOY19762"/>
    <property type="gene ID" value="TCM_045087"/>
</dbReference>
<dbReference type="PANTHER" id="PTHR48062">
    <property type="entry name" value="RECEPTOR-LIKE PROTEIN 14"/>
    <property type="match status" value="1"/>
</dbReference>
<keyword evidence="4" id="KW-0675">Receptor</keyword>
<protein>
    <submittedName>
        <fullName evidence="5">Serine-threonine protein kinase, plant-type, putative</fullName>
    </submittedName>
</protein>
<reference evidence="5 6" key="1">
    <citation type="journal article" date="2013" name="Genome Biol.">
        <title>The genome sequence of the most widely cultivated cacao type and its use to identify candidate genes regulating pod color.</title>
        <authorList>
            <person name="Motamayor J.C."/>
            <person name="Mockaitis K."/>
            <person name="Schmutz J."/>
            <person name="Haiminen N."/>
            <person name="Iii D.L."/>
            <person name="Cornejo O."/>
            <person name="Findley S.D."/>
            <person name="Zheng P."/>
            <person name="Utro F."/>
            <person name="Royaert S."/>
            <person name="Saski C."/>
            <person name="Jenkins J."/>
            <person name="Podicheti R."/>
            <person name="Zhao M."/>
            <person name="Scheffler B.E."/>
            <person name="Stack J.C."/>
            <person name="Feltus F.A."/>
            <person name="Mustiga G.M."/>
            <person name="Amores F."/>
            <person name="Phillips W."/>
            <person name="Marelli J.P."/>
            <person name="May G.D."/>
            <person name="Shapiro H."/>
            <person name="Ma J."/>
            <person name="Bustamante C.D."/>
            <person name="Schnell R.J."/>
            <person name="Main D."/>
            <person name="Gilbert D."/>
            <person name="Parida L."/>
            <person name="Kuhn D.N."/>
        </authorList>
    </citation>
    <scope>NUCLEOTIDE SEQUENCE [LARGE SCALE GENOMIC DNA]</scope>
    <source>
        <strain evidence="6">cv. Matina 1-6</strain>
    </source>
</reference>
<comment type="similarity">
    <text evidence="1">Belongs to the RLP family.</text>
</comment>
<keyword evidence="2" id="KW-0433">Leucine-rich repeat</keyword>
<dbReference type="Proteomes" id="UP000026915">
    <property type="component" value="Chromosome 10"/>
</dbReference>
<name>A0A061FSU9_THECC</name>
<dbReference type="AlphaFoldDB" id="A0A061FSU9"/>
<evidence type="ECO:0000256" key="4">
    <source>
        <dbReference type="ARBA" id="ARBA00023170"/>
    </source>
</evidence>
<evidence type="ECO:0000256" key="3">
    <source>
        <dbReference type="ARBA" id="ARBA00022737"/>
    </source>
</evidence>
<dbReference type="Pfam" id="PF13855">
    <property type="entry name" value="LRR_8"/>
    <property type="match status" value="1"/>
</dbReference>
<dbReference type="GO" id="GO:0016301">
    <property type="term" value="F:kinase activity"/>
    <property type="evidence" value="ECO:0007669"/>
    <property type="project" value="UniProtKB-KW"/>
</dbReference>
<keyword evidence="5" id="KW-0808">Transferase</keyword>
<organism evidence="5 6">
    <name type="scientific">Theobroma cacao</name>
    <name type="common">Cacao</name>
    <name type="synonym">Cocoa</name>
    <dbReference type="NCBI Taxonomy" id="3641"/>
    <lineage>
        <taxon>Eukaryota</taxon>
        <taxon>Viridiplantae</taxon>
        <taxon>Streptophyta</taxon>
        <taxon>Embryophyta</taxon>
        <taxon>Tracheophyta</taxon>
        <taxon>Spermatophyta</taxon>
        <taxon>Magnoliopsida</taxon>
        <taxon>eudicotyledons</taxon>
        <taxon>Gunneridae</taxon>
        <taxon>Pentapetalae</taxon>
        <taxon>rosids</taxon>
        <taxon>malvids</taxon>
        <taxon>Malvales</taxon>
        <taxon>Malvaceae</taxon>
        <taxon>Byttnerioideae</taxon>
        <taxon>Theobroma</taxon>
    </lineage>
</organism>
<dbReference type="Gene3D" id="3.80.10.10">
    <property type="entry name" value="Ribonuclease Inhibitor"/>
    <property type="match status" value="1"/>
</dbReference>
<evidence type="ECO:0000256" key="1">
    <source>
        <dbReference type="ARBA" id="ARBA00009592"/>
    </source>
</evidence>
<dbReference type="InParanoid" id="A0A061FSU9"/>
<dbReference type="FunFam" id="3.80.10.10:FF:000383">
    <property type="entry name" value="Leucine-rich repeat receptor protein kinase EMS1"/>
    <property type="match status" value="1"/>
</dbReference>
<dbReference type="EMBL" id="CM001888">
    <property type="protein sequence ID" value="EOY19762.1"/>
    <property type="molecule type" value="Genomic_DNA"/>
</dbReference>
<dbReference type="InterPro" id="IPR001611">
    <property type="entry name" value="Leu-rich_rpt"/>
</dbReference>
<dbReference type="PRINTS" id="PR00019">
    <property type="entry name" value="LEURICHRPT"/>
</dbReference>
<evidence type="ECO:0000313" key="5">
    <source>
        <dbReference type="EMBL" id="EOY19762.1"/>
    </source>
</evidence>
<dbReference type="eggNOG" id="KOG0619">
    <property type="taxonomic scope" value="Eukaryota"/>
</dbReference>
<dbReference type="InterPro" id="IPR051502">
    <property type="entry name" value="RLP_Defense_Trigger"/>
</dbReference>